<dbReference type="Proteomes" id="UP000784919">
    <property type="component" value="Unassembled WGS sequence"/>
</dbReference>
<organism evidence="2 3">
    <name type="scientific">Claviceps arundinis</name>
    <dbReference type="NCBI Taxonomy" id="1623583"/>
    <lineage>
        <taxon>Eukaryota</taxon>
        <taxon>Fungi</taxon>
        <taxon>Dikarya</taxon>
        <taxon>Ascomycota</taxon>
        <taxon>Pezizomycotina</taxon>
        <taxon>Sordariomycetes</taxon>
        <taxon>Hypocreomycetidae</taxon>
        <taxon>Hypocreales</taxon>
        <taxon>Clavicipitaceae</taxon>
        <taxon>Claviceps</taxon>
    </lineage>
</organism>
<gene>
    <name evidence="2" type="ORF">E4U56_002879</name>
</gene>
<feature type="region of interest" description="Disordered" evidence="1">
    <location>
        <begin position="156"/>
        <end position="181"/>
    </location>
</feature>
<evidence type="ECO:0000313" key="3">
    <source>
        <dbReference type="Proteomes" id="UP000784919"/>
    </source>
</evidence>
<accession>A0A9P7N2W5</accession>
<name>A0A9P7N2W5_9HYPO</name>
<evidence type="ECO:0000256" key="1">
    <source>
        <dbReference type="SAM" id="MobiDB-lite"/>
    </source>
</evidence>
<sequence>MSAAEFLRSTRRCSCSGSQVQRSKGVFYIFAVPSAWNVARPPVVPPLPLVVSIATPLAPPPPLPLIGRATWNNVWGSWSGAQCGLVRLFWPSSVHTHVKCLTVARRARSSQDCQALSACQRSATIHGECDAMTGGDEFPRDGLGILGLEARDAEHGGRRHEAVPPWSNGSNGRSTVIESMI</sequence>
<dbReference type="EMBL" id="SRPS01000002">
    <property type="protein sequence ID" value="KAG5978380.1"/>
    <property type="molecule type" value="Genomic_DNA"/>
</dbReference>
<dbReference type="AlphaFoldDB" id="A0A9P7N2W5"/>
<protein>
    <submittedName>
        <fullName evidence="2">Uncharacterized protein</fullName>
    </submittedName>
</protein>
<proteinExistence type="predicted"/>
<reference evidence="2" key="1">
    <citation type="journal article" date="2020" name="bioRxiv">
        <title>Whole genome comparisons of ergot fungi reveals the divergence and evolution of species within the genus Claviceps are the result of varying mechanisms driving genome evolution and host range expansion.</title>
        <authorList>
            <person name="Wyka S.A."/>
            <person name="Mondo S.J."/>
            <person name="Liu M."/>
            <person name="Dettman J."/>
            <person name="Nalam V."/>
            <person name="Broders K.D."/>
        </authorList>
    </citation>
    <scope>NUCLEOTIDE SEQUENCE</scope>
    <source>
        <strain evidence="2">CCC 1102</strain>
    </source>
</reference>
<evidence type="ECO:0000313" key="2">
    <source>
        <dbReference type="EMBL" id="KAG5978380.1"/>
    </source>
</evidence>
<feature type="compositionally biased region" description="Polar residues" evidence="1">
    <location>
        <begin position="167"/>
        <end position="181"/>
    </location>
</feature>
<comment type="caution">
    <text evidence="2">The sequence shown here is derived from an EMBL/GenBank/DDBJ whole genome shotgun (WGS) entry which is preliminary data.</text>
</comment>